<keyword evidence="1" id="KW-0853">WD repeat</keyword>
<evidence type="ECO:0000256" key="1">
    <source>
        <dbReference type="PROSITE-ProRule" id="PRU00221"/>
    </source>
</evidence>
<dbReference type="GO" id="GO:0043161">
    <property type="term" value="P:proteasome-mediated ubiquitin-dependent protein catabolic process"/>
    <property type="evidence" value="ECO:0007669"/>
    <property type="project" value="TreeGrafter"/>
</dbReference>
<comment type="caution">
    <text evidence="2">The sequence shown here is derived from an EMBL/GenBank/DDBJ whole genome shotgun (WGS) entry which is preliminary data.</text>
</comment>
<dbReference type="SMART" id="SM00320">
    <property type="entry name" value="WD40"/>
    <property type="match status" value="4"/>
</dbReference>
<dbReference type="InterPro" id="IPR051859">
    <property type="entry name" value="DCAF"/>
</dbReference>
<dbReference type="InterPro" id="IPR015943">
    <property type="entry name" value="WD40/YVTN_repeat-like_dom_sf"/>
</dbReference>
<accession>A0A699ZFY4</accession>
<keyword evidence="3" id="KW-1185">Reference proteome</keyword>
<feature type="repeat" description="WD" evidence="1">
    <location>
        <begin position="151"/>
        <end position="192"/>
    </location>
</feature>
<evidence type="ECO:0000313" key="3">
    <source>
        <dbReference type="Proteomes" id="UP000485058"/>
    </source>
</evidence>
<feature type="non-terminal residue" evidence="2">
    <location>
        <position position="1"/>
    </location>
</feature>
<dbReference type="PROSITE" id="PS50294">
    <property type="entry name" value="WD_REPEATS_REGION"/>
    <property type="match status" value="1"/>
</dbReference>
<dbReference type="PANTHER" id="PTHR19847">
    <property type="entry name" value="DDB1- AND CUL4-ASSOCIATED FACTOR 11"/>
    <property type="match status" value="1"/>
</dbReference>
<dbReference type="GO" id="GO:0080008">
    <property type="term" value="C:Cul4-RING E3 ubiquitin ligase complex"/>
    <property type="evidence" value="ECO:0007669"/>
    <property type="project" value="TreeGrafter"/>
</dbReference>
<protein>
    <submittedName>
        <fullName evidence="2">WD_REPEATS_REGION domain-containing protein</fullName>
    </submittedName>
</protein>
<dbReference type="AlphaFoldDB" id="A0A699ZFY4"/>
<dbReference type="InterPro" id="IPR001680">
    <property type="entry name" value="WD40_rpt"/>
</dbReference>
<dbReference type="SUPFAM" id="SSF50978">
    <property type="entry name" value="WD40 repeat-like"/>
    <property type="match status" value="1"/>
</dbReference>
<feature type="non-terminal residue" evidence="2">
    <location>
        <position position="288"/>
    </location>
</feature>
<evidence type="ECO:0000313" key="2">
    <source>
        <dbReference type="EMBL" id="GFH20130.1"/>
    </source>
</evidence>
<dbReference type="Proteomes" id="UP000485058">
    <property type="component" value="Unassembled WGS sequence"/>
</dbReference>
<feature type="repeat" description="WD" evidence="1">
    <location>
        <begin position="230"/>
        <end position="271"/>
    </location>
</feature>
<proteinExistence type="predicted"/>
<gene>
    <name evidence="2" type="ORF">HaLaN_17206</name>
</gene>
<reference evidence="2 3" key="1">
    <citation type="submission" date="2020-02" db="EMBL/GenBank/DDBJ databases">
        <title>Draft genome sequence of Haematococcus lacustris strain NIES-144.</title>
        <authorList>
            <person name="Morimoto D."/>
            <person name="Nakagawa S."/>
            <person name="Yoshida T."/>
            <person name="Sawayama S."/>
        </authorList>
    </citation>
    <scope>NUCLEOTIDE SEQUENCE [LARGE SCALE GENOMIC DNA]</scope>
    <source>
        <strain evidence="2 3">NIES-144</strain>
    </source>
</reference>
<dbReference type="PANTHER" id="PTHR19847:SF7">
    <property type="entry name" value="DDB1- AND CUL4-ASSOCIATED FACTOR 11"/>
    <property type="match status" value="1"/>
</dbReference>
<dbReference type="EMBL" id="BLLF01001580">
    <property type="protein sequence ID" value="GFH20130.1"/>
    <property type="molecule type" value="Genomic_DNA"/>
</dbReference>
<name>A0A699ZFY4_HAELA</name>
<dbReference type="PROSITE" id="PS50082">
    <property type="entry name" value="WD_REPEATS_2"/>
    <property type="match status" value="3"/>
</dbReference>
<dbReference type="InterPro" id="IPR036322">
    <property type="entry name" value="WD40_repeat_dom_sf"/>
</dbReference>
<sequence>MRLAWTWGLTPAPTSWSPPACSWPARSQRQHLTVLPSGLPTTPCRLMDSMDSRAYIGQFSRDGAFFVVGYQDQRVRLYDVEEGWKLRKDVRARGIRWTITDTCVSPDQRYLLYASINPTVHLVAVGSGGSDSVVESVANITEVHEALDFDPSRHTFGIWSVRWSGDGREIIAGTNNRSVYIYDLGESKVEYLDSSPNIIVSGSDDAFIKVWDRRTLDSGNRRRARAVGVLVGHLEGLTHLNSRGDGRHFISNSKDQSVKMWDIRLGMRSEAEAAALPEGGVPTFNWDY</sequence>
<feature type="repeat" description="WD" evidence="1">
    <location>
        <begin position="197"/>
        <end position="212"/>
    </location>
</feature>
<organism evidence="2 3">
    <name type="scientific">Haematococcus lacustris</name>
    <name type="common">Green alga</name>
    <name type="synonym">Haematococcus pluvialis</name>
    <dbReference type="NCBI Taxonomy" id="44745"/>
    <lineage>
        <taxon>Eukaryota</taxon>
        <taxon>Viridiplantae</taxon>
        <taxon>Chlorophyta</taxon>
        <taxon>core chlorophytes</taxon>
        <taxon>Chlorophyceae</taxon>
        <taxon>CS clade</taxon>
        <taxon>Chlamydomonadales</taxon>
        <taxon>Haematococcaceae</taxon>
        <taxon>Haematococcus</taxon>
    </lineage>
</organism>
<dbReference type="Gene3D" id="2.130.10.10">
    <property type="entry name" value="YVTN repeat-like/Quinoprotein amine dehydrogenase"/>
    <property type="match status" value="2"/>
</dbReference>
<dbReference type="Pfam" id="PF00400">
    <property type="entry name" value="WD40"/>
    <property type="match status" value="3"/>
</dbReference>